<dbReference type="EMBL" id="ANOG01000775">
    <property type="protein sequence ID" value="EMI17619.1"/>
    <property type="molecule type" value="Genomic_DNA"/>
</dbReference>
<evidence type="ECO:0000313" key="4">
    <source>
        <dbReference type="Proteomes" id="UP000011991"/>
    </source>
</evidence>
<dbReference type="Proteomes" id="UP000011991">
    <property type="component" value="Unassembled WGS sequence"/>
</dbReference>
<protein>
    <submittedName>
        <fullName evidence="3">Metallophosphoesterase</fullName>
    </submittedName>
</protein>
<dbReference type="Pfam" id="PF18911">
    <property type="entry name" value="PKD_4"/>
    <property type="match status" value="1"/>
</dbReference>
<dbReference type="PROSITE" id="PS50093">
    <property type="entry name" value="PKD"/>
    <property type="match status" value="4"/>
</dbReference>
<dbReference type="InterPro" id="IPR025193">
    <property type="entry name" value="DUF4114"/>
</dbReference>
<dbReference type="InterPro" id="IPR008979">
    <property type="entry name" value="Galactose-bd-like_sf"/>
</dbReference>
<dbReference type="NCBIfam" id="NF041766">
    <property type="entry name" value="choice_anch_U"/>
    <property type="match status" value="1"/>
</dbReference>
<keyword evidence="4" id="KW-1185">Reference proteome</keyword>
<feature type="region of interest" description="Disordered" evidence="1">
    <location>
        <begin position="780"/>
        <end position="804"/>
    </location>
</feature>
<dbReference type="Pfam" id="PF13448">
    <property type="entry name" value="DUF4114"/>
    <property type="match status" value="1"/>
</dbReference>
<feature type="domain" description="PKD" evidence="2">
    <location>
        <begin position="774"/>
        <end position="841"/>
    </location>
</feature>
<dbReference type="SUPFAM" id="SSF49299">
    <property type="entry name" value="PKD domain"/>
    <property type="match status" value="4"/>
</dbReference>
<feature type="domain" description="PKD" evidence="2">
    <location>
        <begin position="570"/>
        <end position="639"/>
    </location>
</feature>
<name>M5RUG6_9BACT</name>
<organism evidence="3 4">
    <name type="scientific">Rhodopirellula maiorica SM1</name>
    <dbReference type="NCBI Taxonomy" id="1265738"/>
    <lineage>
        <taxon>Bacteria</taxon>
        <taxon>Pseudomonadati</taxon>
        <taxon>Planctomycetota</taxon>
        <taxon>Planctomycetia</taxon>
        <taxon>Pirellulales</taxon>
        <taxon>Pirellulaceae</taxon>
        <taxon>Novipirellula</taxon>
    </lineage>
</organism>
<dbReference type="InterPro" id="IPR013783">
    <property type="entry name" value="Ig-like_fold"/>
</dbReference>
<feature type="region of interest" description="Disordered" evidence="1">
    <location>
        <begin position="2009"/>
        <end position="2040"/>
    </location>
</feature>
<feature type="non-terminal residue" evidence="3">
    <location>
        <position position="2175"/>
    </location>
</feature>
<feature type="compositionally biased region" description="Gly residues" evidence="1">
    <location>
        <begin position="2025"/>
        <end position="2040"/>
    </location>
</feature>
<comment type="caution">
    <text evidence="3">The sequence shown here is derived from an EMBL/GenBank/DDBJ whole genome shotgun (WGS) entry which is preliminary data.</text>
</comment>
<evidence type="ECO:0000259" key="2">
    <source>
        <dbReference type="PROSITE" id="PS50093"/>
    </source>
</evidence>
<dbReference type="Gene3D" id="2.60.120.260">
    <property type="entry name" value="Galactose-binding domain-like"/>
    <property type="match status" value="1"/>
</dbReference>
<dbReference type="SUPFAM" id="SSF49785">
    <property type="entry name" value="Galactose-binding domain-like"/>
    <property type="match status" value="1"/>
</dbReference>
<dbReference type="InterPro" id="IPR035986">
    <property type="entry name" value="PKD_dom_sf"/>
</dbReference>
<dbReference type="SUPFAM" id="SSF63829">
    <property type="entry name" value="Calcium-dependent phosphotriesterase"/>
    <property type="match status" value="1"/>
</dbReference>
<proteinExistence type="predicted"/>
<dbReference type="SMART" id="SM00089">
    <property type="entry name" value="PKD"/>
    <property type="match status" value="4"/>
</dbReference>
<reference evidence="3 4" key="1">
    <citation type="journal article" date="2013" name="Mar. Genomics">
        <title>Expression of sulfatases in Rhodopirellula baltica and the diversity of sulfatases in the genus Rhodopirellula.</title>
        <authorList>
            <person name="Wegner C.E."/>
            <person name="Richter-Heitmann T."/>
            <person name="Klindworth A."/>
            <person name="Klockow C."/>
            <person name="Richter M."/>
            <person name="Achstetter T."/>
            <person name="Glockner F.O."/>
            <person name="Harder J."/>
        </authorList>
    </citation>
    <scope>NUCLEOTIDE SEQUENCE [LARGE SCALE GENOMIC DNA]</scope>
    <source>
        <strain evidence="3 4">SM1</strain>
    </source>
</reference>
<dbReference type="CDD" id="cd00146">
    <property type="entry name" value="PKD"/>
    <property type="match status" value="1"/>
</dbReference>
<dbReference type="InterPro" id="IPR053784">
    <property type="entry name" value="Choice_anch_U_dom"/>
</dbReference>
<dbReference type="Gene3D" id="2.60.40.10">
    <property type="entry name" value="Immunoglobulins"/>
    <property type="match status" value="4"/>
</dbReference>
<sequence>MLNIELAAFRLNNEQIYLFGQAPQTSTANNALIEFVTPEGDSVGSQIIKANNDVYEFSIVLDNADPTLSSLSARLTIEEGVAIGESSVTALVSGPDSDSDGIIDAIEKLASNNGDGNEDGSDDWLQSSVASLPDAKNGHFVTIVSAEHSLQNVRPVSAVENTLASRRLPFGLIGFDIQGVAAGTVASAELILPPGTHASRYYKPDADGQLAPFDFNGQTGAVLSGNRVTLYLQDGGRGDADGIANGIVRDPGAPESGVILVGPGVTTPLEGWDWIQSGGTGDSEGTVVGVAGDLVLTEGNSFLVEARRSITIPSNPSALEFEYFGAFDTTDTGFINDAFEVALVDSTGRSIVPTYLRNRDSYFNFTEEESPSLGSLVDHEPDSPSSGVSGVVQLDISDLLPGSTATVVMRLVNNDQDQGTTFGLKQTAASLIIDPVTGNEGEATSLSAVLPGVTTTSGYSAQIDWGDGTTSSGTLSLDGTNLVIGGEHTYADNADPSESSYAVTVTLSHNSELFLTGATVATIANVAPSTTQPSNQTATAETSKTFTLGTFTDPGFSFGSSSETFSAIVDWGDGTSIQSITPTVTNGSVGTATTGGLPATSHTFSTTGTYTVTVTVNDDDGGSATSSFDVTVSAPAIAIDAITANEGSSVSLSAAASGLPPSLSYTADIVWGDGTTTTDVQTTVSGSDVLISSNHTYADNKSGNYAVSVTLKQASTVVATGATIATIANVAPTKSQPSNQTAIVGSSKTFPLGSFTDPGFTFNLTSETFTASVDWGDGTSAQSITPSSTNGSPGTATNGSLPDTSHTFGAAGTYTVTVSVTDDDGGTDSKTFDVVVSTASVNVSAISGNEGASVTLNGSVAGLNTSQTYTADISWGDGTITTGAATTVSGDDVLVSSSHTYADNKNGNYAVNVTFKQSSTVVATGSTVSTIGNIVPTKTQPNNQAATAGTSQTFSLGTFTDPGFTFGPTTESFTATIDWGDGSETQVVTPSVTNGSVGTATSGTLPDTQHAYSVAGTYTVTVSVVDDDGGSASKMFDVVVSAPTIDLAAVSGNEGSSVSLTGSAAGLDTSLTYTADITWGDGTTSNDVSTSVSGNDILISANHAYADDISGDHAIAVVLKQGAQTVSTGATTADIANVSPELAFVQDIAINTELQPSGQERTVSFTSDFTDLGILDTHTYHIDWGDGSSSSGSLTTDSGSGEVSGTRSYAINGTYQVTVTVTDDDGGSAQRQFRVYIAGDVITVTEDSYVELDLSGLEVDAGYNNELGMFIVEDVHGTIRDSNGTPLLPDDPGYALAAIGHSSRRVILHRDYMAETKNMSGASRQQHNYRVMVEAGSFVSFYAIQNQTTDWWLANNPNNTISTSNYKNLAFFTAREANPDDGHTHFRVTTLPDGSIRYGHEDLIRGSYGVSGQNSDEDYNDLNFTIRVTPISQSQSAKFFVDNNASTDDRIFFYNSEGNSVQSELAPNVGNTQSIGLASDYTGSRLWSIDKNKSIYDYPYNSGPHTFGSPSVWNPRTGSGGTLNEPTDIATDSQHIWVVDKNGTSSKVYFYSGAATSAPSGNTSATSSFTLNSSNANPSGLAVDSTRVFVTDLTSREVFVYQRANGNYIGRWKLDPGNRTPTDITTEPTGLNTFGTDLFVVDKTRGEVFAYPDSTGWVNNGNSNSTTFVSKNSTWKYSVASSEPASDWNSISFDDGAWGSGQATLGYGGGQTTTIGYGGNSSDKNNTTYFRKEFQVSGSDYTGLMLSLRRDDGAVVYLNGVEVARHNMPFGEIDYNTKANSNINESNANYHGIKISPKNLVIGTNVLAIEIHKFANSGSASNKLLMDAELKSYVAPFRIASTTFSLQLEKQSNGDTLSQNTFPEGIADPPPTATVTWTGGASGSWHTAGNWSTSTVPSISDNVLIPTGNQVNITGAVNVNSIQGDGTVALTNWSSHLTLANESEIGGLNISSGILEGAANVTVTDTFAWTAGRIDGSGILYVASGATGTLSSTSEKVLDREMRNSGSLTWSDGTWKLDDDSTDPYGGGSGGGSGSGSGSGGLGDDAGIIKFVNEASGTLTISGSGSYRNWSSGAASSYDPETWESVVSHPPLIENLGTITQTFTGTLSVAPSFDNDDTANIQSGKMQLDGAGSSEGDFVVSSGATVQFDPSGQSGSSATQYLSSAATISGSGTAV</sequence>
<dbReference type="Pfam" id="PF00801">
    <property type="entry name" value="PKD"/>
    <property type="match status" value="2"/>
</dbReference>
<evidence type="ECO:0000313" key="3">
    <source>
        <dbReference type="EMBL" id="EMI17619.1"/>
    </source>
</evidence>
<feature type="domain" description="PKD" evidence="2">
    <location>
        <begin position="978"/>
        <end position="1047"/>
    </location>
</feature>
<evidence type="ECO:0000256" key="1">
    <source>
        <dbReference type="SAM" id="MobiDB-lite"/>
    </source>
</evidence>
<dbReference type="InterPro" id="IPR000601">
    <property type="entry name" value="PKD_dom"/>
</dbReference>
<gene>
    <name evidence="3" type="ORF">RMSM_05462</name>
</gene>
<dbReference type="InterPro" id="IPR022409">
    <property type="entry name" value="PKD/Chitinase_dom"/>
</dbReference>
<accession>M5RUG6</accession>
<feature type="domain" description="PKD" evidence="2">
    <location>
        <begin position="1150"/>
        <end position="1235"/>
    </location>
</feature>